<dbReference type="EMBL" id="JAUIQD010000003">
    <property type="protein sequence ID" value="KAK3356544.1"/>
    <property type="molecule type" value="Genomic_DNA"/>
</dbReference>
<evidence type="ECO:0000313" key="2">
    <source>
        <dbReference type="Proteomes" id="UP001275084"/>
    </source>
</evidence>
<keyword evidence="2" id="KW-1185">Reference proteome</keyword>
<reference evidence="1" key="1">
    <citation type="journal article" date="2023" name="Mol. Phylogenet. Evol.">
        <title>Genome-scale phylogeny and comparative genomics of the fungal order Sordariales.</title>
        <authorList>
            <person name="Hensen N."/>
            <person name="Bonometti L."/>
            <person name="Westerberg I."/>
            <person name="Brannstrom I.O."/>
            <person name="Guillou S."/>
            <person name="Cros-Aarteil S."/>
            <person name="Calhoun S."/>
            <person name="Haridas S."/>
            <person name="Kuo A."/>
            <person name="Mondo S."/>
            <person name="Pangilinan J."/>
            <person name="Riley R."/>
            <person name="LaButti K."/>
            <person name="Andreopoulos B."/>
            <person name="Lipzen A."/>
            <person name="Chen C."/>
            <person name="Yan M."/>
            <person name="Daum C."/>
            <person name="Ng V."/>
            <person name="Clum A."/>
            <person name="Steindorff A."/>
            <person name="Ohm R.A."/>
            <person name="Martin F."/>
            <person name="Silar P."/>
            <person name="Natvig D.O."/>
            <person name="Lalanne C."/>
            <person name="Gautier V."/>
            <person name="Ament-Velasquez S.L."/>
            <person name="Kruys A."/>
            <person name="Hutchinson M.I."/>
            <person name="Powell A.J."/>
            <person name="Barry K."/>
            <person name="Miller A.N."/>
            <person name="Grigoriev I.V."/>
            <person name="Debuchy R."/>
            <person name="Gladieux P."/>
            <person name="Hiltunen Thoren M."/>
            <person name="Johannesson H."/>
        </authorList>
    </citation>
    <scope>NUCLEOTIDE SEQUENCE</scope>
    <source>
        <strain evidence="1">CBS 955.72</strain>
    </source>
</reference>
<dbReference type="Proteomes" id="UP001275084">
    <property type="component" value="Unassembled WGS sequence"/>
</dbReference>
<organism evidence="1 2">
    <name type="scientific">Lasiosphaeria hispida</name>
    <dbReference type="NCBI Taxonomy" id="260671"/>
    <lineage>
        <taxon>Eukaryota</taxon>
        <taxon>Fungi</taxon>
        <taxon>Dikarya</taxon>
        <taxon>Ascomycota</taxon>
        <taxon>Pezizomycotina</taxon>
        <taxon>Sordariomycetes</taxon>
        <taxon>Sordariomycetidae</taxon>
        <taxon>Sordariales</taxon>
        <taxon>Lasiosphaeriaceae</taxon>
        <taxon>Lasiosphaeria</taxon>
    </lineage>
</organism>
<sequence length="115" mass="13255">MKRTRRRQARVMRYLAVTLLLSDCWTLKQRTMFFFSCAATATVHWPACAFLSTAYATTPLPLEMAMIGSPEVLLCAVAGRRRAWAGPSLCWRQWYILRPVRLRDASDRSFPALRD</sequence>
<gene>
    <name evidence="1" type="ORF">B0T25DRAFT_536960</name>
</gene>
<accession>A0AAJ0HKP3</accession>
<proteinExistence type="predicted"/>
<comment type="caution">
    <text evidence="1">The sequence shown here is derived from an EMBL/GenBank/DDBJ whole genome shotgun (WGS) entry which is preliminary data.</text>
</comment>
<dbReference type="AlphaFoldDB" id="A0AAJ0HKP3"/>
<reference evidence="1" key="2">
    <citation type="submission" date="2023-06" db="EMBL/GenBank/DDBJ databases">
        <authorList>
            <consortium name="Lawrence Berkeley National Laboratory"/>
            <person name="Haridas S."/>
            <person name="Hensen N."/>
            <person name="Bonometti L."/>
            <person name="Westerberg I."/>
            <person name="Brannstrom I.O."/>
            <person name="Guillou S."/>
            <person name="Cros-Aarteil S."/>
            <person name="Calhoun S."/>
            <person name="Kuo A."/>
            <person name="Mondo S."/>
            <person name="Pangilinan J."/>
            <person name="Riley R."/>
            <person name="Labutti K."/>
            <person name="Andreopoulos B."/>
            <person name="Lipzen A."/>
            <person name="Chen C."/>
            <person name="Yanf M."/>
            <person name="Daum C."/>
            <person name="Ng V."/>
            <person name="Clum A."/>
            <person name="Steindorff A."/>
            <person name="Ohm R."/>
            <person name="Martin F."/>
            <person name="Silar P."/>
            <person name="Natvig D."/>
            <person name="Lalanne C."/>
            <person name="Gautier V."/>
            <person name="Ament-Velasquez S.L."/>
            <person name="Kruys A."/>
            <person name="Hutchinson M.I."/>
            <person name="Powell A.J."/>
            <person name="Barry K."/>
            <person name="Miller A.N."/>
            <person name="Grigoriev I.V."/>
            <person name="Debuchy R."/>
            <person name="Gladieux P."/>
            <person name="Thoren M.H."/>
            <person name="Johannesson H."/>
        </authorList>
    </citation>
    <scope>NUCLEOTIDE SEQUENCE</scope>
    <source>
        <strain evidence="1">CBS 955.72</strain>
    </source>
</reference>
<name>A0AAJ0HKP3_9PEZI</name>
<protein>
    <submittedName>
        <fullName evidence="1">Uncharacterized protein</fullName>
    </submittedName>
</protein>
<evidence type="ECO:0000313" key="1">
    <source>
        <dbReference type="EMBL" id="KAK3356544.1"/>
    </source>
</evidence>